<dbReference type="PANTHER" id="PTHR10285">
    <property type="entry name" value="URIDINE KINASE"/>
    <property type="match status" value="1"/>
</dbReference>
<reference evidence="1 2" key="2">
    <citation type="journal article" date="2009" name="Genome Res.">
        <title>Ortho-proteogenomics: multiple proteomes investigation through orthology and a new MS-based protocol.</title>
        <authorList>
            <person name="Gallien S."/>
            <person name="Perrodou E."/>
            <person name="Carapito C."/>
            <person name="Deshayes C."/>
            <person name="Reyrat J.M."/>
            <person name="Van Dorsselaer A."/>
            <person name="Poch O."/>
            <person name="Schaeffer C."/>
            <person name="Lecompte O."/>
        </authorList>
    </citation>
    <scope>NUCLEOTIDE SEQUENCE [LARGE SCALE GENOMIC DNA]</scope>
    <source>
        <strain evidence="2">ATCC 700084 / mc(2)155</strain>
    </source>
</reference>
<dbReference type="Proteomes" id="UP000006158">
    <property type="component" value="Chromosome"/>
</dbReference>
<dbReference type="SUPFAM" id="SSF52540">
    <property type="entry name" value="P-loop containing nucleoside triphosphate hydrolases"/>
    <property type="match status" value="1"/>
</dbReference>
<name>I7GGP6_MYCS2</name>
<reference evidence="1 2" key="1">
    <citation type="journal article" date="2007" name="Genome Biol.">
        <title>Interrupted coding sequences in Mycobacterium smegmatis: authentic mutations or sequencing errors?</title>
        <authorList>
            <person name="Deshayes C."/>
            <person name="Perrodou E."/>
            <person name="Gallien S."/>
            <person name="Euphrasie D."/>
            <person name="Schaeffer C."/>
            <person name="Van-Dorsselaer A."/>
            <person name="Poch O."/>
            <person name="Lecompte O."/>
            <person name="Reyrat J.M."/>
        </authorList>
    </citation>
    <scope>NUCLEOTIDE SEQUENCE [LARGE SCALE GENOMIC DNA]</scope>
    <source>
        <strain evidence="2">ATCC 700084 / mc(2)155</strain>
    </source>
</reference>
<dbReference type="Gene3D" id="3.40.50.300">
    <property type="entry name" value="P-loop containing nucleotide triphosphate hydrolases"/>
    <property type="match status" value="1"/>
</dbReference>
<sequence length="230" mass="25422">MVEQTPRSDSKARTVTNVQDVQEATLDQMVEWAKALVVPGKRRILGLTGAPAAGKSTVAEQLVAALGPEVAVLVPMDGFHLANEVLIDLGRRDRKGAHDTFDDGGYARLIATLRAQRLGDPVVYAPRFHREIEESIASSIPVASTVPLVVTEGNYLLLDRDAWPTARSCIDEVWFLTLDTEVRRARLRRRHEAFGKSPRDAERWALGPDERNAQLIESTAGRADRIVRVP</sequence>
<protein>
    <submittedName>
        <fullName evidence="1">Phosphoribulokinase/uridine kinase</fullName>
    </submittedName>
</protein>
<dbReference type="KEGG" id="msg:MSMEI_6618"/>
<dbReference type="AlphaFoldDB" id="I7GGP6"/>
<dbReference type="PATRIC" id="fig|246196.56.peg.6750"/>
<evidence type="ECO:0000313" key="1">
    <source>
        <dbReference type="EMBL" id="AFP43044.1"/>
    </source>
</evidence>
<accession>I7GGP6</accession>
<dbReference type="InterPro" id="IPR027417">
    <property type="entry name" value="P-loop_NTPase"/>
</dbReference>
<evidence type="ECO:0000313" key="2">
    <source>
        <dbReference type="Proteomes" id="UP000006158"/>
    </source>
</evidence>
<organism evidence="1 2">
    <name type="scientific">Mycolicibacterium smegmatis (strain ATCC 700084 / mc(2)155)</name>
    <name type="common">Mycobacterium smegmatis</name>
    <dbReference type="NCBI Taxonomy" id="246196"/>
    <lineage>
        <taxon>Bacteria</taxon>
        <taxon>Bacillati</taxon>
        <taxon>Actinomycetota</taxon>
        <taxon>Actinomycetes</taxon>
        <taxon>Mycobacteriales</taxon>
        <taxon>Mycobacteriaceae</taxon>
        <taxon>Mycolicibacterium</taxon>
    </lineage>
</organism>
<dbReference type="NCBIfam" id="NF006743">
    <property type="entry name" value="PRK09270.1-2"/>
    <property type="match status" value="1"/>
</dbReference>
<gene>
    <name evidence="1" type="ordered locus">MSMEI_6618</name>
</gene>
<dbReference type="EMBL" id="CP001663">
    <property type="protein sequence ID" value="AFP43044.1"/>
    <property type="molecule type" value="Genomic_DNA"/>
</dbReference>
<proteinExistence type="predicted"/>